<evidence type="ECO:0008006" key="2">
    <source>
        <dbReference type="Google" id="ProtNLM"/>
    </source>
</evidence>
<protein>
    <recommendedName>
        <fullName evidence="2">ZAD domain-containing protein</fullName>
    </recommendedName>
</protein>
<gene>
    <name evidence="1" type="ORF">g.1128</name>
</gene>
<accession>A0A1E1WG05</accession>
<feature type="non-terminal residue" evidence="1">
    <location>
        <position position="243"/>
    </location>
</feature>
<dbReference type="AlphaFoldDB" id="A0A1E1WG05"/>
<name>A0A1E1WG05_PECGO</name>
<proteinExistence type="predicted"/>
<evidence type="ECO:0000313" key="1">
    <source>
        <dbReference type="EMBL" id="JAT85934.1"/>
    </source>
</evidence>
<dbReference type="OrthoDB" id="1405595at2759"/>
<organism evidence="1">
    <name type="scientific">Pectinophora gossypiella</name>
    <name type="common">Cotton pink bollworm</name>
    <name type="synonym">Depressaria gossypiella</name>
    <dbReference type="NCBI Taxonomy" id="13191"/>
    <lineage>
        <taxon>Eukaryota</taxon>
        <taxon>Metazoa</taxon>
        <taxon>Ecdysozoa</taxon>
        <taxon>Arthropoda</taxon>
        <taxon>Hexapoda</taxon>
        <taxon>Insecta</taxon>
        <taxon>Pterygota</taxon>
        <taxon>Neoptera</taxon>
        <taxon>Endopterygota</taxon>
        <taxon>Lepidoptera</taxon>
        <taxon>Glossata</taxon>
        <taxon>Ditrysia</taxon>
        <taxon>Gelechioidea</taxon>
        <taxon>Gelechiidae</taxon>
        <taxon>Apatetrinae</taxon>
        <taxon>Pectinophora</taxon>
    </lineage>
</organism>
<reference evidence="1" key="1">
    <citation type="submission" date="2015-09" db="EMBL/GenBank/DDBJ databases">
        <title>De novo assembly of Pectinophora gossypiella (Pink Bollworm) gut transcriptome.</title>
        <authorList>
            <person name="Tassone E.E."/>
        </authorList>
    </citation>
    <scope>NUCLEOTIDE SEQUENCE</scope>
</reference>
<dbReference type="EMBL" id="GDQN01005120">
    <property type="protein sequence ID" value="JAT85934.1"/>
    <property type="molecule type" value="Transcribed_RNA"/>
</dbReference>
<sequence length="243" mass="28195">MEQSPFNMVPEFYTVKVESDRDACEGCLSTDRKLSPINDNMDLFIYLLGDRPKIESEFILLCWECLAILKKIQRFRNRVQHAQTTLQRALCPQKQIQSLSTIGRIKLEPVHLTDKETSHDTTMHDTSQTFETEMPNTIINAQKMAPPDVEVINFIEDLQIKEEVDSEIPLEDTVDAQEIKEEVKDISEKKVKRERRKHHEGFKKIVKICKNPNVDLDNHESCYFKDALSVTEIENMGSSVREK</sequence>